<dbReference type="InterPro" id="IPR036291">
    <property type="entry name" value="NAD(P)-bd_dom_sf"/>
</dbReference>
<dbReference type="AlphaFoldDB" id="A0A8H7UV22"/>
<dbReference type="SUPFAM" id="SSF51735">
    <property type="entry name" value="NAD(P)-binding Rossmann-fold domains"/>
    <property type="match status" value="1"/>
</dbReference>
<protein>
    <recommendedName>
        <fullName evidence="7">NAD(P)-binding protein</fullName>
    </recommendedName>
</protein>
<name>A0A8H7UV22_9FUNG</name>
<feature type="compositionally biased region" description="Basic and acidic residues" evidence="4">
    <location>
        <begin position="90"/>
        <end position="100"/>
    </location>
</feature>
<evidence type="ECO:0000256" key="4">
    <source>
        <dbReference type="SAM" id="MobiDB-lite"/>
    </source>
</evidence>
<feature type="region of interest" description="Disordered" evidence="4">
    <location>
        <begin position="76"/>
        <end position="159"/>
    </location>
</feature>
<sequence>MPRGRPSRNSKSKVVEESASDSAPEEYEVERVESHKIERKGVTCVIFFSENAHQLVDEYWATLGGEKQREEVLKQLKGGKAPAAAPAKKTAVEEDKPAESKKRRASSRSTAPATSTTTTAPKRKRARAASTEAPDAEEDNSKVKETLYESEDEFDVSDSEVENEDFRINKPWTNVYKVQYVRRDEVDNQLYAIVRWKDAKLAKYKTSTVARKAPLKVVLVTGGSRGIGEMIATGFVSAGSKVYITSRSADVCYKVAKELTAQGPGQCIAIPADLQKKSEIERLVAELSKKEDHLDVLINNAGANWNESIETYPDDAFEKVLNLNLKRIFTLTQACLPLLTAKASRENTTSVINIGSIDGIRAPPQETYAYSASKGGLHHMSRHMAGKIGFKGVRVNVIAPGAFQSKMMKATLDKFHDQIVSKLAVKRTGSMEDIAGTCIYLSSRAGQYTNGATVTVDGGAVVSTANL</sequence>
<keyword evidence="2" id="KW-0521">NADP</keyword>
<reference evidence="5" key="1">
    <citation type="submission" date="2020-12" db="EMBL/GenBank/DDBJ databases">
        <title>Metabolic potential, ecology and presence of endohyphal bacteria is reflected in genomic diversity of Mucoromycotina.</title>
        <authorList>
            <person name="Muszewska A."/>
            <person name="Okrasinska A."/>
            <person name="Steczkiewicz K."/>
            <person name="Drgas O."/>
            <person name="Orlowska M."/>
            <person name="Perlinska-Lenart U."/>
            <person name="Aleksandrzak-Piekarczyk T."/>
            <person name="Szatraj K."/>
            <person name="Zielenkiewicz U."/>
            <person name="Pilsyk S."/>
            <person name="Malc E."/>
            <person name="Mieczkowski P."/>
            <person name="Kruszewska J.S."/>
            <person name="Biernat P."/>
            <person name="Pawlowska J."/>
        </authorList>
    </citation>
    <scope>NUCLEOTIDE SEQUENCE</scope>
    <source>
        <strain evidence="5">CBS 226.32</strain>
    </source>
</reference>
<dbReference type="EMBL" id="JAEPRC010000342">
    <property type="protein sequence ID" value="KAG2199686.1"/>
    <property type="molecule type" value="Genomic_DNA"/>
</dbReference>
<feature type="compositionally biased region" description="Low complexity" evidence="4">
    <location>
        <begin position="107"/>
        <end position="120"/>
    </location>
</feature>
<dbReference type="Pfam" id="PF13561">
    <property type="entry name" value="adh_short_C2"/>
    <property type="match status" value="1"/>
</dbReference>
<feature type="compositionally biased region" description="Basic residues" evidence="4">
    <location>
        <begin position="1"/>
        <end position="11"/>
    </location>
</feature>
<evidence type="ECO:0008006" key="7">
    <source>
        <dbReference type="Google" id="ProtNLM"/>
    </source>
</evidence>
<dbReference type="InterPro" id="IPR002347">
    <property type="entry name" value="SDR_fam"/>
</dbReference>
<feature type="non-terminal residue" evidence="5">
    <location>
        <position position="467"/>
    </location>
</feature>
<feature type="compositionally biased region" description="Low complexity" evidence="4">
    <location>
        <begin position="78"/>
        <end position="89"/>
    </location>
</feature>
<dbReference type="FunFam" id="3.40.50.720:FF:000084">
    <property type="entry name" value="Short-chain dehydrogenase reductase"/>
    <property type="match status" value="1"/>
</dbReference>
<dbReference type="PRINTS" id="PR00081">
    <property type="entry name" value="GDHRDH"/>
</dbReference>
<evidence type="ECO:0000256" key="3">
    <source>
        <dbReference type="ARBA" id="ARBA00023002"/>
    </source>
</evidence>
<keyword evidence="6" id="KW-1185">Reference proteome</keyword>
<dbReference type="Proteomes" id="UP000650833">
    <property type="component" value="Unassembled WGS sequence"/>
</dbReference>
<proteinExistence type="inferred from homology"/>
<evidence type="ECO:0000313" key="5">
    <source>
        <dbReference type="EMBL" id="KAG2199686.1"/>
    </source>
</evidence>
<dbReference type="Gene3D" id="3.40.50.720">
    <property type="entry name" value="NAD(P)-binding Rossmann-like Domain"/>
    <property type="match status" value="1"/>
</dbReference>
<dbReference type="PANTHER" id="PTHR43618:SF17">
    <property type="entry name" value="RHAMNOLIPIDS BIOSYNTHESIS 3-OXOACYL-[ACYL-CARRIER-PROTEIN] REDUCTASE"/>
    <property type="match status" value="1"/>
</dbReference>
<dbReference type="Gene3D" id="2.40.50.40">
    <property type="match status" value="1"/>
</dbReference>
<evidence type="ECO:0000313" key="6">
    <source>
        <dbReference type="Proteomes" id="UP000650833"/>
    </source>
</evidence>
<dbReference type="OrthoDB" id="294295at2759"/>
<dbReference type="GO" id="GO:0016491">
    <property type="term" value="F:oxidoreductase activity"/>
    <property type="evidence" value="ECO:0007669"/>
    <property type="project" value="UniProtKB-KW"/>
</dbReference>
<feature type="region of interest" description="Disordered" evidence="4">
    <location>
        <begin position="1"/>
        <end position="34"/>
    </location>
</feature>
<accession>A0A8H7UV22</accession>
<comment type="caution">
    <text evidence="5">The sequence shown here is derived from an EMBL/GenBank/DDBJ whole genome shotgun (WGS) entry which is preliminary data.</text>
</comment>
<dbReference type="PROSITE" id="PS00061">
    <property type="entry name" value="ADH_SHORT"/>
    <property type="match status" value="1"/>
</dbReference>
<dbReference type="PRINTS" id="PR00080">
    <property type="entry name" value="SDRFAMILY"/>
</dbReference>
<evidence type="ECO:0000256" key="1">
    <source>
        <dbReference type="ARBA" id="ARBA00006484"/>
    </source>
</evidence>
<evidence type="ECO:0000256" key="2">
    <source>
        <dbReference type="ARBA" id="ARBA00022857"/>
    </source>
</evidence>
<feature type="compositionally biased region" description="Acidic residues" evidence="4">
    <location>
        <begin position="148"/>
        <end position="159"/>
    </location>
</feature>
<keyword evidence="3" id="KW-0560">Oxidoreductase</keyword>
<gene>
    <name evidence="5" type="ORF">INT46_011162</name>
</gene>
<comment type="similarity">
    <text evidence="1">Belongs to the short-chain dehydrogenases/reductases (SDR) family.</text>
</comment>
<dbReference type="InterPro" id="IPR052178">
    <property type="entry name" value="Sec_Metab_Biosynth_SDR"/>
</dbReference>
<dbReference type="PANTHER" id="PTHR43618">
    <property type="entry name" value="7-ALPHA-HYDROXYSTEROID DEHYDROGENASE"/>
    <property type="match status" value="1"/>
</dbReference>
<organism evidence="5 6">
    <name type="scientific">Mucor plumbeus</name>
    <dbReference type="NCBI Taxonomy" id="97098"/>
    <lineage>
        <taxon>Eukaryota</taxon>
        <taxon>Fungi</taxon>
        <taxon>Fungi incertae sedis</taxon>
        <taxon>Mucoromycota</taxon>
        <taxon>Mucoromycotina</taxon>
        <taxon>Mucoromycetes</taxon>
        <taxon>Mucorales</taxon>
        <taxon>Mucorineae</taxon>
        <taxon>Mucoraceae</taxon>
        <taxon>Mucor</taxon>
    </lineage>
</organism>
<dbReference type="InterPro" id="IPR020904">
    <property type="entry name" value="Sc_DH/Rdtase_CS"/>
</dbReference>